<sequence length="811" mass="92529">MGYSPLSIQEARGLSGGIWALGKDNSDIHGRVVESHPQAITIQLSSNGLTWCCTRVYGHPVPRVRDNLWVHLQALRNNISVPWLLLGDFNDILAPSEQRGGSFSVARASVFAQYMDNCGLMNIPLLGRKYTWHRMHQGFASLHKQLDRALSDVHWTRAFPEAVVEVLPRAHSDHHPLILRSSGGHMVTQKRPFRFEAAWCSHQGYEAVVWNAWKQSSGNILESLSLIRKCLGTRLGGLERYLEKVDSRRHALLYQELFQQYELVLQQEETLWYQKSREKWIKLGNKNTAFFHTQIVVRRKRNRILGLHLPSGAWCTDGNLLKQEALAYFKSLLGASEAMPQVLPPCPISLSMEEQASLETPVSKAEVFDALRGMKSFKAPGPDGFQPIFYKQYWHMIGDDVWRFVASAFENGRIDAHATETLLVLIPKGDHPRTFKDFRPISLCNVVYKLVSKVLVNRLRPFLMRIVSPFQSSFIPGKGTMDNAIIFQEIIHTLSKSKKKKGVTLAKLSLLWNGECLESFSPKRGLRQGDPLSPYLFVLCMERLGHIIQEQVSAGVWAPLKLGSDGPPLSHLFFVHDVLLFSKATPSHIRMVTESLQRFCNASGLKVNLTKSRMMASKGVPRSRKNSLTQITNIIFTNDLGKYLGFQMLRGRVTTRHFGEVMTKVQGRLAAWKGRLLSRLDALSRRFIWSGEGARKLHLVKWETLTRPRKEGGLGVCIARNKNISLLGKLIWDLFHHTDKLWVRVVMAKYRDRNVASLLQRPGSYVLTSLRRAFEELRPGFRFQLGDGEASFWFETLFFFFFCQYFTKKKS</sequence>
<evidence type="ECO:0000313" key="2">
    <source>
        <dbReference type="EMBL" id="KYP48705.1"/>
    </source>
</evidence>
<dbReference type="PANTHER" id="PTHR46890">
    <property type="entry name" value="NON-LTR RETROLELEMENT REVERSE TRANSCRIPTASE-LIKE PROTEIN-RELATED"/>
    <property type="match status" value="1"/>
</dbReference>
<protein>
    <submittedName>
        <fullName evidence="2">Transposon TX1 uncharacterized</fullName>
    </submittedName>
</protein>
<name>A0A151S1J4_CAJCA</name>
<dbReference type="STRING" id="3821.A0A151S1J4"/>
<dbReference type="InterPro" id="IPR052343">
    <property type="entry name" value="Retrotransposon-Effector_Assoc"/>
</dbReference>
<reference evidence="2" key="1">
    <citation type="journal article" date="2012" name="Nat. Biotechnol.">
        <title>Draft genome sequence of pigeonpea (Cajanus cajan), an orphan legume crop of resource-poor farmers.</title>
        <authorList>
            <person name="Varshney R.K."/>
            <person name="Chen W."/>
            <person name="Li Y."/>
            <person name="Bharti A.K."/>
            <person name="Saxena R.K."/>
            <person name="Schlueter J.A."/>
            <person name="Donoghue M.T."/>
            <person name="Azam S."/>
            <person name="Fan G."/>
            <person name="Whaley A.M."/>
            <person name="Farmer A.D."/>
            <person name="Sheridan J."/>
            <person name="Iwata A."/>
            <person name="Tuteja R."/>
            <person name="Penmetsa R.V."/>
            <person name="Wu W."/>
            <person name="Upadhyaya H.D."/>
            <person name="Yang S.P."/>
            <person name="Shah T."/>
            <person name="Saxena K.B."/>
            <person name="Michael T."/>
            <person name="McCombie W.R."/>
            <person name="Yang B."/>
            <person name="Zhang G."/>
            <person name="Yang H."/>
            <person name="Wang J."/>
            <person name="Spillane C."/>
            <person name="Cook D.R."/>
            <person name="May G.D."/>
            <person name="Xu X."/>
            <person name="Jackson S.A."/>
        </authorList>
    </citation>
    <scope>NUCLEOTIDE SEQUENCE [LARGE SCALE GENOMIC DNA]</scope>
</reference>
<dbReference type="CDD" id="cd01650">
    <property type="entry name" value="RT_nLTR_like"/>
    <property type="match status" value="1"/>
</dbReference>
<dbReference type="Proteomes" id="UP000075243">
    <property type="component" value="Unassembled WGS sequence"/>
</dbReference>
<dbReference type="PANTHER" id="PTHR46890:SF48">
    <property type="entry name" value="RNA-DIRECTED DNA POLYMERASE"/>
    <property type="match status" value="1"/>
</dbReference>
<dbReference type="EMBL" id="KQ483493">
    <property type="protein sequence ID" value="KYP48705.1"/>
    <property type="molecule type" value="Genomic_DNA"/>
</dbReference>
<gene>
    <name evidence="2" type="ORF">KK1_029592</name>
</gene>
<dbReference type="Pfam" id="PF00078">
    <property type="entry name" value="RVT_1"/>
    <property type="match status" value="1"/>
</dbReference>
<keyword evidence="3" id="KW-1185">Reference proteome</keyword>
<dbReference type="OMA" id="SINDTRW"/>
<organism evidence="2 3">
    <name type="scientific">Cajanus cajan</name>
    <name type="common">Pigeon pea</name>
    <name type="synonym">Cajanus indicus</name>
    <dbReference type="NCBI Taxonomy" id="3821"/>
    <lineage>
        <taxon>Eukaryota</taxon>
        <taxon>Viridiplantae</taxon>
        <taxon>Streptophyta</taxon>
        <taxon>Embryophyta</taxon>
        <taxon>Tracheophyta</taxon>
        <taxon>Spermatophyta</taxon>
        <taxon>Magnoliopsida</taxon>
        <taxon>eudicotyledons</taxon>
        <taxon>Gunneridae</taxon>
        <taxon>Pentapetalae</taxon>
        <taxon>rosids</taxon>
        <taxon>fabids</taxon>
        <taxon>Fabales</taxon>
        <taxon>Fabaceae</taxon>
        <taxon>Papilionoideae</taxon>
        <taxon>50 kb inversion clade</taxon>
        <taxon>NPAAA clade</taxon>
        <taxon>indigoferoid/millettioid clade</taxon>
        <taxon>Phaseoleae</taxon>
        <taxon>Cajanus</taxon>
    </lineage>
</organism>
<dbReference type="Gramene" id="C.cajan_27921.t">
    <property type="protein sequence ID" value="C.cajan_27921.t"/>
    <property type="gene ID" value="C.cajan_27921"/>
</dbReference>
<feature type="domain" description="Reverse transcriptase" evidence="1">
    <location>
        <begin position="407"/>
        <end position="648"/>
    </location>
</feature>
<dbReference type="InterPro" id="IPR043502">
    <property type="entry name" value="DNA/RNA_pol_sf"/>
</dbReference>
<dbReference type="SUPFAM" id="SSF56672">
    <property type="entry name" value="DNA/RNA polymerases"/>
    <property type="match status" value="1"/>
</dbReference>
<dbReference type="SUPFAM" id="SSF56219">
    <property type="entry name" value="DNase I-like"/>
    <property type="match status" value="1"/>
</dbReference>
<dbReference type="Gene3D" id="3.60.10.10">
    <property type="entry name" value="Endonuclease/exonuclease/phosphatase"/>
    <property type="match status" value="1"/>
</dbReference>
<dbReference type="PROSITE" id="PS50878">
    <property type="entry name" value="RT_POL"/>
    <property type="match status" value="1"/>
</dbReference>
<evidence type="ECO:0000313" key="3">
    <source>
        <dbReference type="Proteomes" id="UP000075243"/>
    </source>
</evidence>
<proteinExistence type="predicted"/>
<dbReference type="InterPro" id="IPR036691">
    <property type="entry name" value="Endo/exonu/phosph_ase_sf"/>
</dbReference>
<evidence type="ECO:0000259" key="1">
    <source>
        <dbReference type="PROSITE" id="PS50878"/>
    </source>
</evidence>
<accession>A0A151S1J4</accession>
<dbReference type="InterPro" id="IPR000477">
    <property type="entry name" value="RT_dom"/>
</dbReference>
<dbReference type="AlphaFoldDB" id="A0A151S1J4"/>